<dbReference type="Proteomes" id="UP000347383">
    <property type="component" value="Chromosome"/>
</dbReference>
<dbReference type="AlphaFoldDB" id="A0A9X7RYM7"/>
<evidence type="ECO:0000313" key="2">
    <source>
        <dbReference type="Proteomes" id="UP000347383"/>
    </source>
</evidence>
<sequence length="63" mass="7113">MVTGGDLASVIKNRDNFIGLKILRNKGEFAFLLSKFLNGEPLKKSRKDLLKSELLELTMDSCR</sequence>
<name>A0A9X7RYM7_STRDY</name>
<proteinExistence type="predicted"/>
<evidence type="ECO:0000313" key="1">
    <source>
        <dbReference type="EMBL" id="QGH01317.1"/>
    </source>
</evidence>
<organism evidence="1 2">
    <name type="scientific">Streptococcus dysgalactiae subsp. dysgalactiae</name>
    <dbReference type="NCBI Taxonomy" id="99822"/>
    <lineage>
        <taxon>Bacteria</taxon>
        <taxon>Bacillati</taxon>
        <taxon>Bacillota</taxon>
        <taxon>Bacilli</taxon>
        <taxon>Lactobacillales</taxon>
        <taxon>Streptococcaceae</taxon>
        <taxon>Streptococcus</taxon>
    </lineage>
</organism>
<gene>
    <name evidence="1" type="ORF">EA457_01465</name>
</gene>
<dbReference type="EMBL" id="CP033165">
    <property type="protein sequence ID" value="QGH01317.1"/>
    <property type="molecule type" value="Genomic_DNA"/>
</dbReference>
<protein>
    <submittedName>
        <fullName evidence="1">Uncharacterized protein</fullName>
    </submittedName>
</protein>
<reference evidence="1 2" key="1">
    <citation type="submission" date="2018-10" db="EMBL/GenBank/DDBJ databases">
        <title>Comparative Genomics Analysis of the Streptococcus dysgalactiae subspecies dysgalactiae.</title>
        <authorList>
            <person name="Koh T.H."/>
            <person name="Abdul Rahman N."/>
            <person name="Sessions O.M."/>
        </authorList>
    </citation>
    <scope>NUCLEOTIDE SEQUENCE [LARGE SCALE GENOMIC DNA]</scope>
    <source>
        <strain evidence="1 2">DB60705-15</strain>
    </source>
</reference>
<accession>A0A9X7RYM7</accession>